<dbReference type="EMBL" id="CAJNOK010011253">
    <property type="protein sequence ID" value="CAF1135855.1"/>
    <property type="molecule type" value="Genomic_DNA"/>
</dbReference>
<dbReference type="EMBL" id="CAJNOQ010015698">
    <property type="protein sequence ID" value="CAF1366824.1"/>
    <property type="molecule type" value="Genomic_DNA"/>
</dbReference>
<comment type="caution">
    <text evidence="3">The sequence shown here is derived from an EMBL/GenBank/DDBJ whole genome shotgun (WGS) entry which is preliminary data.</text>
</comment>
<dbReference type="Proteomes" id="UP000681722">
    <property type="component" value="Unassembled WGS sequence"/>
</dbReference>
<evidence type="ECO:0000313" key="2">
    <source>
        <dbReference type="EMBL" id="CAF1135855.1"/>
    </source>
</evidence>
<dbReference type="AlphaFoldDB" id="A0A815IJL2"/>
<feature type="transmembrane region" description="Helical" evidence="1">
    <location>
        <begin position="114"/>
        <end position="136"/>
    </location>
</feature>
<dbReference type="Proteomes" id="UP000663829">
    <property type="component" value="Unassembled WGS sequence"/>
</dbReference>
<keyword evidence="1" id="KW-0812">Transmembrane</keyword>
<evidence type="ECO:0000313" key="5">
    <source>
        <dbReference type="EMBL" id="CAF4249612.1"/>
    </source>
</evidence>
<dbReference type="OrthoDB" id="10011573at2759"/>
<gene>
    <name evidence="3" type="ORF">GPM918_LOCUS31656</name>
    <name evidence="2" type="ORF">OVA965_LOCUS20883</name>
    <name evidence="5" type="ORF">SRO942_LOCUS32303</name>
    <name evidence="4" type="ORF">TMI583_LOCUS21396</name>
</gene>
<dbReference type="EMBL" id="CAJOBA010024036">
    <property type="protein sequence ID" value="CAF3924628.1"/>
    <property type="molecule type" value="Genomic_DNA"/>
</dbReference>
<reference evidence="3" key="1">
    <citation type="submission" date="2021-02" db="EMBL/GenBank/DDBJ databases">
        <authorList>
            <person name="Nowell W R."/>
        </authorList>
    </citation>
    <scope>NUCLEOTIDE SEQUENCE</scope>
</reference>
<name>A0A815IJL2_9BILA</name>
<organism evidence="3 6">
    <name type="scientific">Didymodactylos carnosus</name>
    <dbReference type="NCBI Taxonomy" id="1234261"/>
    <lineage>
        <taxon>Eukaryota</taxon>
        <taxon>Metazoa</taxon>
        <taxon>Spiralia</taxon>
        <taxon>Gnathifera</taxon>
        <taxon>Rotifera</taxon>
        <taxon>Eurotatoria</taxon>
        <taxon>Bdelloidea</taxon>
        <taxon>Philodinida</taxon>
        <taxon>Philodinidae</taxon>
        <taxon>Didymodactylos</taxon>
    </lineage>
</organism>
<sequence length="178" mass="19032">MSRGTLLNQIDRESQPMMLKQTAFGAITGALLLIAFIFYVVAQADPSYGVAKVGSITVGATGLWSDNLVENCNGDTACNKIKAARAFFVMATIVAFIAGVLLLYITFKATYPKVLYLASVALALAAFLFGLIGWAIGMSQFVRSPWTMGAASALGLIGWIFCLIALVLAVLMREHTLI</sequence>
<feature type="transmembrane region" description="Helical" evidence="1">
    <location>
        <begin position="148"/>
        <end position="172"/>
    </location>
</feature>
<dbReference type="Proteomes" id="UP000677228">
    <property type="component" value="Unassembled WGS sequence"/>
</dbReference>
<evidence type="ECO:0000313" key="3">
    <source>
        <dbReference type="EMBL" id="CAF1366824.1"/>
    </source>
</evidence>
<evidence type="ECO:0000256" key="1">
    <source>
        <dbReference type="SAM" id="Phobius"/>
    </source>
</evidence>
<keyword evidence="1" id="KW-1133">Transmembrane helix</keyword>
<dbReference type="EMBL" id="CAJOBC010073151">
    <property type="protein sequence ID" value="CAF4249612.1"/>
    <property type="molecule type" value="Genomic_DNA"/>
</dbReference>
<feature type="transmembrane region" description="Helical" evidence="1">
    <location>
        <begin position="86"/>
        <end position="107"/>
    </location>
</feature>
<proteinExistence type="predicted"/>
<dbReference type="Proteomes" id="UP000682733">
    <property type="component" value="Unassembled WGS sequence"/>
</dbReference>
<feature type="transmembrane region" description="Helical" evidence="1">
    <location>
        <begin position="21"/>
        <end position="42"/>
    </location>
</feature>
<dbReference type="Gene3D" id="1.20.140.150">
    <property type="match status" value="1"/>
</dbReference>
<protein>
    <submittedName>
        <fullName evidence="3">Uncharacterized protein</fullName>
    </submittedName>
</protein>
<keyword evidence="1" id="KW-0472">Membrane</keyword>
<evidence type="ECO:0000313" key="4">
    <source>
        <dbReference type="EMBL" id="CAF3924628.1"/>
    </source>
</evidence>
<keyword evidence="6" id="KW-1185">Reference proteome</keyword>
<accession>A0A815IJL2</accession>
<evidence type="ECO:0000313" key="6">
    <source>
        <dbReference type="Proteomes" id="UP000663829"/>
    </source>
</evidence>